<accession>A0A1L7NQB5</accession>
<keyword evidence="1" id="KW-0732">Signal</keyword>
<protein>
    <submittedName>
        <fullName evidence="2">Uncharacterized protein</fullName>
    </submittedName>
</protein>
<proteinExistence type="predicted"/>
<sequence>MRFTSAVAASVIALGAVLSGLTAAAGTDAPQVAQHRAVASDLPADAVLVQPDSDHGNG</sequence>
<evidence type="ECO:0000256" key="1">
    <source>
        <dbReference type="SAM" id="SignalP"/>
    </source>
</evidence>
<reference evidence="2" key="1">
    <citation type="journal article" date="2017" name="ACS Chem. Biol.">
        <title>Genome Mining of Amino Group Carrier Protein-Mediated Machinery: Discovery and Biosynthetic Characterization of a Natural Product with Unique Hydrazone Unit.</title>
        <authorList>
            <person name="Matsuda K."/>
            <person name="Hasebe F."/>
            <person name="Shiwa Y."/>
            <person name="Kanesaki Y."/>
            <person name="Tomita T."/>
            <person name="Yoshikawa H."/>
            <person name="Shin-ya K."/>
            <person name="Kuzuyama T."/>
            <person name="Nishiyama M."/>
        </authorList>
    </citation>
    <scope>NUCLEOTIDE SEQUENCE</scope>
    <source>
        <strain evidence="2">SoC090715LN-17</strain>
    </source>
</reference>
<dbReference type="AlphaFoldDB" id="A0A1L7NQB5"/>
<name>A0A1L7NQB5_9ACTN</name>
<evidence type="ECO:0000313" key="2">
    <source>
        <dbReference type="EMBL" id="BAW27697.1"/>
    </source>
</evidence>
<organism evidence="2">
    <name type="scientific">Streptomyces sp. SoC090715LN-17</name>
    <dbReference type="NCBI Taxonomy" id="1898652"/>
    <lineage>
        <taxon>Bacteria</taxon>
        <taxon>Bacillati</taxon>
        <taxon>Actinomycetota</taxon>
        <taxon>Actinomycetes</taxon>
        <taxon>Kitasatosporales</taxon>
        <taxon>Streptomycetaceae</taxon>
        <taxon>Streptomyces</taxon>
    </lineage>
</organism>
<feature type="signal peptide" evidence="1">
    <location>
        <begin position="1"/>
        <end position="24"/>
    </location>
</feature>
<dbReference type="EMBL" id="LC177423">
    <property type="protein sequence ID" value="BAW27697.1"/>
    <property type="molecule type" value="Genomic_DNA"/>
</dbReference>
<feature type="chain" id="PRO_5038357582" evidence="1">
    <location>
        <begin position="25"/>
        <end position="58"/>
    </location>
</feature>